<keyword evidence="3" id="KW-1185">Reference proteome</keyword>
<gene>
    <name evidence="2" type="ORF">N7496_007414</name>
</gene>
<reference evidence="2" key="1">
    <citation type="submission" date="2022-11" db="EMBL/GenBank/DDBJ databases">
        <authorList>
            <person name="Petersen C."/>
        </authorList>
    </citation>
    <scope>NUCLEOTIDE SEQUENCE</scope>
    <source>
        <strain evidence="2">IBT 29864</strain>
    </source>
</reference>
<evidence type="ECO:0000313" key="3">
    <source>
        <dbReference type="Proteomes" id="UP001147782"/>
    </source>
</evidence>
<protein>
    <submittedName>
        <fullName evidence="2">Uncharacterized protein</fullName>
    </submittedName>
</protein>
<feature type="region of interest" description="Disordered" evidence="1">
    <location>
        <begin position="112"/>
        <end position="144"/>
    </location>
</feature>
<accession>A0A9W9V783</accession>
<evidence type="ECO:0000313" key="2">
    <source>
        <dbReference type="EMBL" id="KAJ5371322.1"/>
    </source>
</evidence>
<dbReference type="Proteomes" id="UP001147782">
    <property type="component" value="Unassembled WGS sequence"/>
</dbReference>
<dbReference type="RefSeq" id="XP_056555756.1">
    <property type="nucleotide sequence ID" value="XM_056700343.1"/>
</dbReference>
<reference evidence="2" key="2">
    <citation type="journal article" date="2023" name="IMA Fungus">
        <title>Comparative genomic study of the Penicillium genus elucidates a diverse pangenome and 15 lateral gene transfer events.</title>
        <authorList>
            <person name="Petersen C."/>
            <person name="Sorensen T."/>
            <person name="Nielsen M.R."/>
            <person name="Sondergaard T.E."/>
            <person name="Sorensen J.L."/>
            <person name="Fitzpatrick D.A."/>
            <person name="Frisvad J.C."/>
            <person name="Nielsen K.L."/>
        </authorList>
    </citation>
    <scope>NUCLEOTIDE SEQUENCE</scope>
    <source>
        <strain evidence="2">IBT 29864</strain>
    </source>
</reference>
<comment type="caution">
    <text evidence="2">The sequence shown here is derived from an EMBL/GenBank/DDBJ whole genome shotgun (WGS) entry which is preliminary data.</text>
</comment>
<sequence length="144" mass="15685">MSLQDAMDIDEPKQQSPVSGNSPRVVLLQRPMALGHAQHAPTGLPQPVPLGLPRSPAVPLPARPPLPGEEQREIGERLAELEARRQAAIEEIIRHRAAVAATAAEVEWYDRRIRGLRPSRGTRQGRSRSRSPPAVERLKPGSGG</sequence>
<dbReference type="EMBL" id="JAPZBS010000005">
    <property type="protein sequence ID" value="KAJ5371322.1"/>
    <property type="molecule type" value="Genomic_DNA"/>
</dbReference>
<feature type="region of interest" description="Disordered" evidence="1">
    <location>
        <begin position="1"/>
        <end position="73"/>
    </location>
</feature>
<evidence type="ECO:0000256" key="1">
    <source>
        <dbReference type="SAM" id="MobiDB-lite"/>
    </source>
</evidence>
<dbReference type="AlphaFoldDB" id="A0A9W9V783"/>
<name>A0A9W9V783_9EURO</name>
<organism evidence="2 3">
    <name type="scientific">Penicillium cataractarum</name>
    <dbReference type="NCBI Taxonomy" id="2100454"/>
    <lineage>
        <taxon>Eukaryota</taxon>
        <taxon>Fungi</taxon>
        <taxon>Dikarya</taxon>
        <taxon>Ascomycota</taxon>
        <taxon>Pezizomycotina</taxon>
        <taxon>Eurotiomycetes</taxon>
        <taxon>Eurotiomycetidae</taxon>
        <taxon>Eurotiales</taxon>
        <taxon>Aspergillaceae</taxon>
        <taxon>Penicillium</taxon>
    </lineage>
</organism>
<proteinExistence type="predicted"/>
<feature type="compositionally biased region" description="Pro residues" evidence="1">
    <location>
        <begin position="44"/>
        <end position="67"/>
    </location>
</feature>
<dbReference type="GeneID" id="81439522"/>